<feature type="transmembrane region" description="Helical" evidence="7">
    <location>
        <begin position="177"/>
        <end position="202"/>
    </location>
</feature>
<dbReference type="PANTHER" id="PTHR12911">
    <property type="entry name" value="SAD1/UNC-84-LIKE PROTEIN-RELATED"/>
    <property type="match status" value="1"/>
</dbReference>
<keyword evidence="2 7" id="KW-1133">Transmembrane helix</keyword>
<comment type="caution">
    <text evidence="9">The sequence shown here is derived from an EMBL/GenBank/DDBJ whole genome shotgun (WGS) entry which is preliminary data.</text>
</comment>
<evidence type="ECO:0000313" key="9">
    <source>
        <dbReference type="EMBL" id="KAF7686734.1"/>
    </source>
</evidence>
<keyword evidence="1 7" id="KW-0812">Transmembrane</keyword>
<gene>
    <name evidence="9" type="ORF">HF521_015127</name>
</gene>
<proteinExistence type="predicted"/>
<evidence type="ECO:0000256" key="3">
    <source>
        <dbReference type="ARBA" id="ARBA00023054"/>
    </source>
</evidence>
<feature type="region of interest" description="Disordered" evidence="6">
    <location>
        <begin position="15"/>
        <end position="44"/>
    </location>
</feature>
<dbReference type="FunFam" id="2.60.120.260:FF:000009">
    <property type="entry name" value="SUN domain-containing protein 1 isoform X1"/>
    <property type="match status" value="1"/>
</dbReference>
<evidence type="ECO:0000256" key="4">
    <source>
        <dbReference type="ARBA" id="ARBA00023136"/>
    </source>
</evidence>
<evidence type="ECO:0000313" key="10">
    <source>
        <dbReference type="Proteomes" id="UP000606274"/>
    </source>
</evidence>
<comment type="subcellular location">
    <subcellularLocation>
        <location evidence="5">Nucleus inner membrane</location>
        <topology evidence="5">Single-pass type II membrane protein</topology>
    </subcellularLocation>
</comment>
<reference evidence="9" key="1">
    <citation type="submission" date="2020-08" db="EMBL/GenBank/DDBJ databases">
        <title>Chromosome-level assembly of Southern catfish (Silurus meridionalis) provides insights into visual adaptation to the nocturnal and benthic lifestyles.</title>
        <authorList>
            <person name="Zhang Y."/>
            <person name="Wang D."/>
            <person name="Peng Z."/>
        </authorList>
    </citation>
    <scope>NUCLEOTIDE SEQUENCE</scope>
    <source>
        <strain evidence="9">SWU-2019-XX</strain>
        <tissue evidence="9">Muscle</tissue>
    </source>
</reference>
<evidence type="ECO:0000256" key="2">
    <source>
        <dbReference type="ARBA" id="ARBA00022989"/>
    </source>
</evidence>
<evidence type="ECO:0000256" key="5">
    <source>
        <dbReference type="ARBA" id="ARBA00037816"/>
    </source>
</evidence>
<dbReference type="AlphaFoldDB" id="A0A8T0A6Y7"/>
<dbReference type="PANTHER" id="PTHR12911:SF22">
    <property type="entry name" value="SUN DOMAIN-CONTAINING PROTEIN 2"/>
    <property type="match status" value="1"/>
</dbReference>
<dbReference type="InterPro" id="IPR012919">
    <property type="entry name" value="SUN_dom"/>
</dbReference>
<keyword evidence="4 7" id="KW-0472">Membrane</keyword>
<dbReference type="EMBL" id="JABFDY010000028">
    <property type="protein sequence ID" value="KAF7686734.1"/>
    <property type="molecule type" value="Genomic_DNA"/>
</dbReference>
<name>A0A8T0A6Y7_SILME</name>
<keyword evidence="3" id="KW-0175">Coiled coil</keyword>
<evidence type="ECO:0000259" key="8">
    <source>
        <dbReference type="PROSITE" id="PS51469"/>
    </source>
</evidence>
<keyword evidence="10" id="KW-1185">Reference proteome</keyword>
<dbReference type="OrthoDB" id="342281at2759"/>
<feature type="compositionally biased region" description="Basic and acidic residues" evidence="6">
    <location>
        <begin position="24"/>
        <end position="33"/>
    </location>
</feature>
<dbReference type="Gene3D" id="2.60.120.260">
    <property type="entry name" value="Galactose-binding domain-like"/>
    <property type="match status" value="1"/>
</dbReference>
<dbReference type="GO" id="GO:0034993">
    <property type="term" value="C:meiotic nuclear membrane microtubule tethering complex"/>
    <property type="evidence" value="ECO:0007669"/>
    <property type="project" value="TreeGrafter"/>
</dbReference>
<feature type="domain" description="SUN" evidence="8">
    <location>
        <begin position="254"/>
        <end position="419"/>
    </location>
</feature>
<dbReference type="InterPro" id="IPR045119">
    <property type="entry name" value="SUN1-5"/>
</dbReference>
<dbReference type="Proteomes" id="UP000606274">
    <property type="component" value="Unassembled WGS sequence"/>
</dbReference>
<sequence length="419" mass="48662">MCSCKQNKVLRRSPRLNKSECNNTDDHNTDVLRRSPRLNKSEYNNTDDNKIEVLRRSSRLIKSEYYKPSDYNTVLRHSPRLITNGYYHPDDHNIRLVSYKETPVRIFKKRRRKKRADKNCTDLMTDVQELQIDEVMLENDHQQILSADFTHQQILSADFTHQQTSIPSIGSLVVWKLVSFAFLFFLLGCVSIFACVFFSSYLHHTHTQQCSHIKDYLMNEIELLKQSIREQRLLHQDFDKKLYKALSLYRADGIGMADHALQSFGAKIIASSESHKTKYCKMLGFSFWCQNNGPETVIQPEVFPGKCWAFKGSEGYLVISLPSPIHVTNVTLEHLPRVLSPTQNIHSAPKEFSVYGRVSMNDEGKHLGTFTYDQDGEPIQTFQLPDSSTEPYQLVELRILSNWGHPDYTCVYRFRIHSQ</sequence>
<evidence type="ECO:0000256" key="1">
    <source>
        <dbReference type="ARBA" id="ARBA00022692"/>
    </source>
</evidence>
<dbReference type="PROSITE" id="PS51469">
    <property type="entry name" value="SUN"/>
    <property type="match status" value="1"/>
</dbReference>
<dbReference type="Pfam" id="PF07738">
    <property type="entry name" value="Sad1_UNC"/>
    <property type="match status" value="1"/>
</dbReference>
<protein>
    <recommendedName>
        <fullName evidence="8">SUN domain-containing protein</fullName>
    </recommendedName>
</protein>
<organism evidence="9 10">
    <name type="scientific">Silurus meridionalis</name>
    <name type="common">Southern catfish</name>
    <name type="synonym">Silurus soldatovi meridionalis</name>
    <dbReference type="NCBI Taxonomy" id="175797"/>
    <lineage>
        <taxon>Eukaryota</taxon>
        <taxon>Metazoa</taxon>
        <taxon>Chordata</taxon>
        <taxon>Craniata</taxon>
        <taxon>Vertebrata</taxon>
        <taxon>Euteleostomi</taxon>
        <taxon>Actinopterygii</taxon>
        <taxon>Neopterygii</taxon>
        <taxon>Teleostei</taxon>
        <taxon>Ostariophysi</taxon>
        <taxon>Siluriformes</taxon>
        <taxon>Siluridae</taxon>
        <taxon>Silurus</taxon>
    </lineage>
</organism>
<evidence type="ECO:0000256" key="7">
    <source>
        <dbReference type="SAM" id="Phobius"/>
    </source>
</evidence>
<dbReference type="GO" id="GO:0005637">
    <property type="term" value="C:nuclear inner membrane"/>
    <property type="evidence" value="ECO:0007669"/>
    <property type="project" value="UniProtKB-SubCell"/>
</dbReference>
<evidence type="ECO:0000256" key="6">
    <source>
        <dbReference type="SAM" id="MobiDB-lite"/>
    </source>
</evidence>
<accession>A0A8T0A6Y7</accession>
<dbReference type="GO" id="GO:0043495">
    <property type="term" value="F:protein-membrane adaptor activity"/>
    <property type="evidence" value="ECO:0007669"/>
    <property type="project" value="TreeGrafter"/>
</dbReference>